<proteinExistence type="predicted"/>
<name>A0ABW4Z3K2_9HYPH</name>
<dbReference type="EMBL" id="JBHUHD010000001">
    <property type="protein sequence ID" value="MFD2143104.1"/>
    <property type="molecule type" value="Genomic_DNA"/>
</dbReference>
<feature type="region of interest" description="Disordered" evidence="1">
    <location>
        <begin position="15"/>
        <end position="55"/>
    </location>
</feature>
<gene>
    <name evidence="2" type="ORF">ACFSNC_22075</name>
</gene>
<organism evidence="2 3">
    <name type="scientific">Ancylobacter oerskovii</name>
    <dbReference type="NCBI Taxonomy" id="459519"/>
    <lineage>
        <taxon>Bacteria</taxon>
        <taxon>Pseudomonadati</taxon>
        <taxon>Pseudomonadota</taxon>
        <taxon>Alphaproteobacteria</taxon>
        <taxon>Hyphomicrobiales</taxon>
        <taxon>Xanthobacteraceae</taxon>
        <taxon>Ancylobacter</taxon>
    </lineage>
</organism>
<evidence type="ECO:0000313" key="3">
    <source>
        <dbReference type="Proteomes" id="UP001597299"/>
    </source>
</evidence>
<protein>
    <submittedName>
        <fullName evidence="2">Uncharacterized protein</fullName>
    </submittedName>
</protein>
<sequence>MRWLAQLLVDFGLMRPRRERPGRQRQARPPMDDRPAGDGTLDGVPSTPRPRPERG</sequence>
<feature type="compositionally biased region" description="Basic residues" evidence="1">
    <location>
        <begin position="15"/>
        <end position="26"/>
    </location>
</feature>
<evidence type="ECO:0000256" key="1">
    <source>
        <dbReference type="SAM" id="MobiDB-lite"/>
    </source>
</evidence>
<comment type="caution">
    <text evidence="2">The sequence shown here is derived from an EMBL/GenBank/DDBJ whole genome shotgun (WGS) entry which is preliminary data.</text>
</comment>
<accession>A0ABW4Z3K2</accession>
<dbReference type="Proteomes" id="UP001597299">
    <property type="component" value="Unassembled WGS sequence"/>
</dbReference>
<reference evidence="3" key="1">
    <citation type="journal article" date="2019" name="Int. J. Syst. Evol. Microbiol.">
        <title>The Global Catalogue of Microorganisms (GCM) 10K type strain sequencing project: providing services to taxonomists for standard genome sequencing and annotation.</title>
        <authorList>
            <consortium name="The Broad Institute Genomics Platform"/>
            <consortium name="The Broad Institute Genome Sequencing Center for Infectious Disease"/>
            <person name="Wu L."/>
            <person name="Ma J."/>
        </authorList>
    </citation>
    <scope>NUCLEOTIDE SEQUENCE [LARGE SCALE GENOMIC DNA]</scope>
    <source>
        <strain evidence="3">CCM 7435</strain>
    </source>
</reference>
<dbReference type="RefSeq" id="WP_213355885.1">
    <property type="nucleotide sequence ID" value="NZ_JAHBGB010000044.1"/>
</dbReference>
<evidence type="ECO:0000313" key="2">
    <source>
        <dbReference type="EMBL" id="MFD2143104.1"/>
    </source>
</evidence>
<keyword evidence="3" id="KW-1185">Reference proteome</keyword>